<dbReference type="Proteomes" id="UP000006437">
    <property type="component" value="Unassembled WGS sequence"/>
</dbReference>
<dbReference type="InterPro" id="IPR005849">
    <property type="entry name" value="GalP_Utransf_N"/>
</dbReference>
<feature type="binding site" evidence="5">
    <location>
        <position position="48"/>
    </location>
    <ligand>
        <name>Zn(2+)</name>
        <dbReference type="ChEBI" id="CHEBI:29105"/>
    </ligand>
</feature>
<dbReference type="Gene3D" id="3.30.428.10">
    <property type="entry name" value="HIT-like"/>
    <property type="match status" value="2"/>
</dbReference>
<evidence type="ECO:0000256" key="4">
    <source>
        <dbReference type="PIRSR" id="PIRSR000808-1"/>
    </source>
</evidence>
<feature type="domain" description="Galactose-1-phosphate uridyl transferase N-terminal" evidence="6">
    <location>
        <begin position="4"/>
        <end position="173"/>
    </location>
</feature>
<dbReference type="PANTHER" id="PTHR42763:SF2">
    <property type="entry name" value="ADP-GLUCOSE PHOSPHORYLASE"/>
    <property type="match status" value="1"/>
</dbReference>
<keyword evidence="5" id="KW-0479">Metal-binding</keyword>
<dbReference type="EMBL" id="AFZE01000007">
    <property type="protein sequence ID" value="EHL15967.1"/>
    <property type="molecule type" value="Genomic_DNA"/>
</dbReference>
<dbReference type="GO" id="GO:0008270">
    <property type="term" value="F:zinc ion binding"/>
    <property type="evidence" value="ECO:0007669"/>
    <property type="project" value="InterPro"/>
</dbReference>
<gene>
    <name evidence="7" type="ORF">HMPREF9629_01542</name>
</gene>
<feature type="binding site" evidence="5">
    <location>
        <position position="161"/>
    </location>
    <ligand>
        <name>Zn(2+)</name>
        <dbReference type="ChEBI" id="CHEBI:29105"/>
    </ligand>
</feature>
<feature type="binding site" evidence="5">
    <location>
        <position position="110"/>
    </location>
    <ligand>
        <name>Zn(2+)</name>
        <dbReference type="ChEBI" id="CHEBI:29105"/>
    </ligand>
</feature>
<dbReference type="Pfam" id="PF01087">
    <property type="entry name" value="GalP_UDP_transf"/>
    <property type="match status" value="1"/>
</dbReference>
<evidence type="ECO:0000256" key="1">
    <source>
        <dbReference type="ARBA" id="ARBA00022679"/>
    </source>
</evidence>
<evidence type="ECO:0000256" key="3">
    <source>
        <dbReference type="ARBA" id="ARBA00023277"/>
    </source>
</evidence>
<reference evidence="7 8" key="1">
    <citation type="submission" date="2011-08" db="EMBL/GenBank/DDBJ databases">
        <title>The Genome Sequence of Eubacteriaceae bacterium ACC19a.</title>
        <authorList>
            <consortium name="The Broad Institute Genome Sequencing Platform"/>
            <person name="Earl A."/>
            <person name="Ward D."/>
            <person name="Feldgarden M."/>
            <person name="Gevers D."/>
            <person name="Sizova M."/>
            <person name="Hazen A."/>
            <person name="Epstein S."/>
            <person name="Young S.K."/>
            <person name="Zeng Q."/>
            <person name="Gargeya S."/>
            <person name="Fitzgerald M."/>
            <person name="Haas B."/>
            <person name="Abouelleil A."/>
            <person name="Alvarado L."/>
            <person name="Arachchi H.M."/>
            <person name="Berlin A."/>
            <person name="Brown A."/>
            <person name="Chapman S.B."/>
            <person name="Chen Z."/>
            <person name="Dunbar C."/>
            <person name="Freedman E."/>
            <person name="Gearin G."/>
            <person name="Gellesch M."/>
            <person name="Goldberg J."/>
            <person name="Griggs A."/>
            <person name="Gujja S."/>
            <person name="Heiman D."/>
            <person name="Howarth C."/>
            <person name="Larson L."/>
            <person name="Lui A."/>
            <person name="MacDonald P.J.P."/>
            <person name="Montmayeur A."/>
            <person name="Murphy C."/>
            <person name="Neiman D."/>
            <person name="Pearson M."/>
            <person name="Priest M."/>
            <person name="Roberts A."/>
            <person name="Saif S."/>
            <person name="Shea T."/>
            <person name="Shenoy N."/>
            <person name="Sisk P."/>
            <person name="Stolte C."/>
            <person name="Sykes S."/>
            <person name="Wortman J."/>
            <person name="Nusbaum C."/>
            <person name="Birren B."/>
        </authorList>
    </citation>
    <scope>NUCLEOTIDE SEQUENCE [LARGE SCALE GENOMIC DNA]</scope>
    <source>
        <strain evidence="7 8">ACC19a</strain>
    </source>
</reference>
<dbReference type="RefSeq" id="WP_009525771.1">
    <property type="nucleotide sequence ID" value="NZ_JBQMYZ010000036.1"/>
</dbReference>
<dbReference type="SUPFAM" id="SSF54197">
    <property type="entry name" value="HIT-like"/>
    <property type="match status" value="2"/>
</dbReference>
<sequence length="333" mass="39436">MSEIRLDFVTKRAVIFTNIRENKPTDLWDKNIMNVFEKFDDIEYSPNCPFCVGNEHMTPENHYDSEENWKVKIIPNMYPIIQTEMEIKSINKFCYVSTGIHDVIVETPKHNETYFTMDLNQFNIIYEKIHKRYKELINNDDISYVSLFKNYKMLGGASLQHSHSQILSLDAIPIKLNYEINSSYEYYKDKHSCPYCDMLNFEMKAEKRIIYENEYFIALEPYASAYKYETWILPKNHISSFENEEKISYLSEMLYKVFNLLYNTIGNFPFNMYLNSLLKNKTECKDSYHYSFRIIPKIAGSAGFEMSSGIRVNSVYPEDAAYNILKKNNLINI</sequence>
<dbReference type="PANTHER" id="PTHR42763">
    <property type="entry name" value="ADP-GLUCOSE PHOSPHORYLASE"/>
    <property type="match status" value="1"/>
</dbReference>
<keyword evidence="5" id="KW-0862">Zinc</keyword>
<dbReference type="PATRIC" id="fig|796937.3.peg.740"/>
<feature type="active site" description="Tele-UMP-histidine intermediate" evidence="4">
    <location>
        <position position="163"/>
    </location>
</feature>
<protein>
    <recommendedName>
        <fullName evidence="6">Galactose-1-phosphate uridyl transferase N-terminal domain-containing protein</fullName>
    </recommendedName>
</protein>
<dbReference type="InterPro" id="IPR001937">
    <property type="entry name" value="GalP_UDPtransf1"/>
</dbReference>
<dbReference type="GO" id="GO:0008108">
    <property type="term" value="F:UDP-glucose:hexose-1-phosphate uridylyltransferase activity"/>
    <property type="evidence" value="ECO:0007669"/>
    <property type="project" value="InterPro"/>
</dbReference>
<dbReference type="GO" id="GO:0006012">
    <property type="term" value="P:galactose metabolic process"/>
    <property type="evidence" value="ECO:0007669"/>
    <property type="project" value="InterPro"/>
</dbReference>
<organism evidence="7 8">
    <name type="scientific">Peptoanaerobacter stomatis</name>
    <dbReference type="NCBI Taxonomy" id="796937"/>
    <lineage>
        <taxon>Bacteria</taxon>
        <taxon>Bacillati</taxon>
        <taxon>Bacillota</taxon>
        <taxon>Clostridia</taxon>
        <taxon>Peptostreptococcales</taxon>
        <taxon>Filifactoraceae</taxon>
        <taxon>Peptoanaerobacter</taxon>
    </lineage>
</organism>
<accession>G9WZE1</accession>
<dbReference type="HOGENOM" id="CLU_029960_1_0_9"/>
<evidence type="ECO:0000313" key="8">
    <source>
        <dbReference type="Proteomes" id="UP000006437"/>
    </source>
</evidence>
<dbReference type="InterPro" id="IPR053177">
    <property type="entry name" value="ADP-glucose_phosphorylase"/>
</dbReference>
<evidence type="ECO:0000313" key="7">
    <source>
        <dbReference type="EMBL" id="EHL15967.1"/>
    </source>
</evidence>
<dbReference type="BioCyc" id="EBAC796937-HMP:GMGH-1547-MONOMER"/>
<keyword evidence="2" id="KW-0548">Nucleotidyltransferase</keyword>
<keyword evidence="1" id="KW-0808">Transferase</keyword>
<name>G9WZE1_9FIRM</name>
<keyword evidence="3" id="KW-0119">Carbohydrate metabolism</keyword>
<evidence type="ECO:0000256" key="2">
    <source>
        <dbReference type="ARBA" id="ARBA00022695"/>
    </source>
</evidence>
<comment type="caution">
    <text evidence="7">The sequence shown here is derived from an EMBL/GenBank/DDBJ whole genome shotgun (WGS) entry which is preliminary data.</text>
</comment>
<dbReference type="AlphaFoldDB" id="G9WZE1"/>
<proteinExistence type="predicted"/>
<evidence type="ECO:0000256" key="5">
    <source>
        <dbReference type="PIRSR" id="PIRSR000808-3"/>
    </source>
</evidence>
<feature type="binding site" evidence="5">
    <location>
        <position position="51"/>
    </location>
    <ligand>
        <name>Zn(2+)</name>
        <dbReference type="ChEBI" id="CHEBI:29105"/>
    </ligand>
</feature>
<evidence type="ECO:0000259" key="6">
    <source>
        <dbReference type="Pfam" id="PF01087"/>
    </source>
</evidence>
<dbReference type="PIRSF" id="PIRSF000808">
    <property type="entry name" value="GalT"/>
    <property type="match status" value="1"/>
</dbReference>
<dbReference type="InterPro" id="IPR036265">
    <property type="entry name" value="HIT-like_sf"/>
</dbReference>
<comment type="cofactor">
    <cofactor evidence="5">
        <name>Zn(2+)</name>
        <dbReference type="ChEBI" id="CHEBI:29105"/>
    </cofactor>
    <text evidence="5">Binds 1 zinc ion per subunit.</text>
</comment>